<dbReference type="Pfam" id="PF24068">
    <property type="entry name" value="TPD1_C"/>
    <property type="match status" value="1"/>
</dbReference>
<reference evidence="4" key="1">
    <citation type="journal article" date="2014" name="Nat. Genet.">
        <title>A reference genome for common bean and genome-wide analysis of dual domestications.</title>
        <authorList>
            <person name="Schmutz J."/>
            <person name="McClean P.E."/>
            <person name="Mamidi S."/>
            <person name="Wu G.A."/>
            <person name="Cannon S.B."/>
            <person name="Grimwood J."/>
            <person name="Jenkins J."/>
            <person name="Shu S."/>
            <person name="Song Q."/>
            <person name="Chavarro C."/>
            <person name="Torres-Torres M."/>
            <person name="Geffroy V."/>
            <person name="Moghaddam S.M."/>
            <person name="Gao D."/>
            <person name="Abernathy B."/>
            <person name="Barry K."/>
            <person name="Blair M."/>
            <person name="Brick M.A."/>
            <person name="Chovatia M."/>
            <person name="Gepts P."/>
            <person name="Goodstein D.M."/>
            <person name="Gonzales M."/>
            <person name="Hellsten U."/>
            <person name="Hyten D.L."/>
            <person name="Jia G."/>
            <person name="Kelly J.D."/>
            <person name="Kudrna D."/>
            <person name="Lee R."/>
            <person name="Richard M.M."/>
            <person name="Miklas P.N."/>
            <person name="Osorno J.M."/>
            <person name="Rodrigues J."/>
            <person name="Thareau V."/>
            <person name="Urrea C.A."/>
            <person name="Wang M."/>
            <person name="Yu Y."/>
            <person name="Zhang M."/>
            <person name="Wing R.A."/>
            <person name="Cregan P.B."/>
            <person name="Rokhsar D.S."/>
            <person name="Jackson S.A."/>
        </authorList>
    </citation>
    <scope>NUCLEOTIDE SEQUENCE [LARGE SCALE GENOMIC DNA]</scope>
    <source>
        <strain evidence="4">cv. G19833</strain>
    </source>
</reference>
<keyword evidence="4" id="KW-1185">Reference proteome</keyword>
<accession>V7BHW5</accession>
<feature type="chain" id="PRO_5004754952" evidence="2">
    <location>
        <begin position="34"/>
        <end position="132"/>
    </location>
</feature>
<dbReference type="EMBL" id="CM002294">
    <property type="protein sequence ID" value="ESW17437.1"/>
    <property type="molecule type" value="Genomic_DNA"/>
</dbReference>
<protein>
    <submittedName>
        <fullName evidence="3">Uncharacterized protein</fullName>
    </submittedName>
</protein>
<dbReference type="AlphaFoldDB" id="V7BHW5"/>
<dbReference type="GO" id="GO:0001709">
    <property type="term" value="P:cell fate determination"/>
    <property type="evidence" value="ECO:0007669"/>
    <property type="project" value="TreeGrafter"/>
</dbReference>
<organism evidence="3 4">
    <name type="scientific">Phaseolus vulgaris</name>
    <name type="common">Kidney bean</name>
    <name type="synonym">French bean</name>
    <dbReference type="NCBI Taxonomy" id="3885"/>
    <lineage>
        <taxon>Eukaryota</taxon>
        <taxon>Viridiplantae</taxon>
        <taxon>Streptophyta</taxon>
        <taxon>Embryophyta</taxon>
        <taxon>Tracheophyta</taxon>
        <taxon>Spermatophyta</taxon>
        <taxon>Magnoliopsida</taxon>
        <taxon>eudicotyledons</taxon>
        <taxon>Gunneridae</taxon>
        <taxon>Pentapetalae</taxon>
        <taxon>rosids</taxon>
        <taxon>fabids</taxon>
        <taxon>Fabales</taxon>
        <taxon>Fabaceae</taxon>
        <taxon>Papilionoideae</taxon>
        <taxon>50 kb inversion clade</taxon>
        <taxon>NPAAA clade</taxon>
        <taxon>indigoferoid/millettioid clade</taxon>
        <taxon>Phaseoleae</taxon>
        <taxon>Phaseolus</taxon>
    </lineage>
</organism>
<dbReference type="Proteomes" id="UP000000226">
    <property type="component" value="Chromosome 7"/>
</dbReference>
<dbReference type="InterPro" id="IPR040361">
    <property type="entry name" value="TPD1"/>
</dbReference>
<dbReference type="PANTHER" id="PTHR33184:SF11">
    <property type="entry name" value="BETA-1,3-N-ACETYLGLUCOSAMINYLTRANSFERASE FAMILY PROTEIN"/>
    <property type="match status" value="1"/>
</dbReference>
<dbReference type="OMA" id="ACTLNNI"/>
<dbReference type="PANTHER" id="PTHR33184">
    <property type="entry name" value="PROTEIN TAPETUM DETERMINANT 1-LIKE-RELATED"/>
    <property type="match status" value="1"/>
</dbReference>
<proteinExistence type="predicted"/>
<evidence type="ECO:0000256" key="1">
    <source>
        <dbReference type="ARBA" id="ARBA00022729"/>
    </source>
</evidence>
<evidence type="ECO:0000313" key="3">
    <source>
        <dbReference type="EMBL" id="ESW17437.1"/>
    </source>
</evidence>
<sequence length="132" mass="14268">MSKDMATTTTFNSLTSIFFLTLIIIIIKGSCDCSLNNINIGTSRSGREIGGQPEWNVSVINNCSCQQSEIKLSCKGFQSSESIDPSILSMEGDSCLLISGNPMKGFDTVNFSYAWDPPFLMFPSSSVIGPCT</sequence>
<evidence type="ECO:0000313" key="4">
    <source>
        <dbReference type="Proteomes" id="UP000000226"/>
    </source>
</evidence>
<dbReference type="Gramene" id="ESW17437">
    <property type="protein sequence ID" value="ESW17437"/>
    <property type="gene ID" value="PHAVU_007G239600g"/>
</dbReference>
<feature type="signal peptide" evidence="2">
    <location>
        <begin position="1"/>
        <end position="33"/>
    </location>
</feature>
<gene>
    <name evidence="3" type="ORF">PHAVU_007G239600g</name>
</gene>
<keyword evidence="1 2" id="KW-0732">Signal</keyword>
<name>V7BHW5_PHAVU</name>
<dbReference type="OrthoDB" id="600752at2759"/>
<dbReference type="STRING" id="3885.V7BHW5"/>
<evidence type="ECO:0000256" key="2">
    <source>
        <dbReference type="SAM" id="SignalP"/>
    </source>
</evidence>
<dbReference type="eggNOG" id="ENOG502S7JS">
    <property type="taxonomic scope" value="Eukaryota"/>
</dbReference>